<organism evidence="1">
    <name type="scientific">Rhizophora mucronata</name>
    <name type="common">Asiatic mangrove</name>
    <dbReference type="NCBI Taxonomy" id="61149"/>
    <lineage>
        <taxon>Eukaryota</taxon>
        <taxon>Viridiplantae</taxon>
        <taxon>Streptophyta</taxon>
        <taxon>Embryophyta</taxon>
        <taxon>Tracheophyta</taxon>
        <taxon>Spermatophyta</taxon>
        <taxon>Magnoliopsida</taxon>
        <taxon>eudicotyledons</taxon>
        <taxon>Gunneridae</taxon>
        <taxon>Pentapetalae</taxon>
        <taxon>rosids</taxon>
        <taxon>fabids</taxon>
        <taxon>Malpighiales</taxon>
        <taxon>Rhizophoraceae</taxon>
        <taxon>Rhizophora</taxon>
    </lineage>
</organism>
<evidence type="ECO:0000313" key="1">
    <source>
        <dbReference type="EMBL" id="MBX54431.1"/>
    </source>
</evidence>
<proteinExistence type="predicted"/>
<sequence length="19" mass="2076">MRDCSSTCCGFVINISILL</sequence>
<protein>
    <submittedName>
        <fullName evidence="1">Uncharacterized protein</fullName>
    </submittedName>
</protein>
<reference evidence="1" key="1">
    <citation type="submission" date="2018-02" db="EMBL/GenBank/DDBJ databases">
        <title>Rhizophora mucronata_Transcriptome.</title>
        <authorList>
            <person name="Meera S.P."/>
            <person name="Sreeshan A."/>
            <person name="Augustine A."/>
        </authorList>
    </citation>
    <scope>NUCLEOTIDE SEQUENCE</scope>
    <source>
        <tissue evidence="1">Leaf</tissue>
    </source>
</reference>
<name>A0A2P2PIG7_RHIMU</name>
<accession>A0A2P2PIG7</accession>
<dbReference type="AlphaFoldDB" id="A0A2P2PIG7"/>
<dbReference type="EMBL" id="GGEC01073947">
    <property type="protein sequence ID" value="MBX54431.1"/>
    <property type="molecule type" value="Transcribed_RNA"/>
</dbReference>